<protein>
    <submittedName>
        <fullName evidence="2">Hypothethical protein</fullName>
    </submittedName>
</protein>
<proteinExistence type="predicted"/>
<accession>A0A0S4V420</accession>
<organism evidence="2">
    <name type="scientific">Ralstonia solanacearum</name>
    <name type="common">Pseudomonas solanacearum</name>
    <dbReference type="NCBI Taxonomy" id="305"/>
    <lineage>
        <taxon>Bacteria</taxon>
        <taxon>Pseudomonadati</taxon>
        <taxon>Pseudomonadota</taxon>
        <taxon>Betaproteobacteria</taxon>
        <taxon>Burkholderiales</taxon>
        <taxon>Burkholderiaceae</taxon>
        <taxon>Ralstonia</taxon>
        <taxon>Ralstonia solanacearum species complex</taxon>
    </lineage>
</organism>
<sequence length="304" mass="34758">MATQDFEAAPTDRAGEHPLIRRTRQALAKLDDQIVDLERQREEMKERVRRGLPWEILRGVFDDHRKEGGVIAPFPGTLSVMVTLAARERALAVMNALIQLLEERQLRIWAPGVTLVGRGKYTFVLRLSEITEKEPGQRRSPMGTIEWQATGRLRITLREGPVGDFRIRDEAELSIEDQLSTLADYVQQAIEKAPELQRRRDLAIRAQRDEAERSAAFRAEAERIEAEHQRRLSEEAARREDLMDEMARWCESERLRAYVDAVLGHAGTVEPGSAVDQWAQWARDVADAMDPIPKRLEKPSEGPR</sequence>
<name>A0A0S4V420_RALSL</name>
<dbReference type="AlphaFoldDB" id="A0A0S4V420"/>
<keyword evidence="1" id="KW-0175">Coiled coil</keyword>
<dbReference type="EMBL" id="LN899824">
    <property type="protein sequence ID" value="CUV28853.1"/>
    <property type="molecule type" value="Genomic_DNA"/>
</dbReference>
<evidence type="ECO:0000256" key="1">
    <source>
        <dbReference type="SAM" id="Coils"/>
    </source>
</evidence>
<feature type="coiled-coil region" evidence="1">
    <location>
        <begin position="20"/>
        <end position="47"/>
    </location>
</feature>
<reference evidence="2" key="1">
    <citation type="submission" date="2015-10" db="EMBL/GenBank/DDBJ databases">
        <authorList>
            <person name="Gilbert D.G."/>
        </authorList>
    </citation>
    <scope>NUCLEOTIDE SEQUENCE</scope>
    <source>
        <strain evidence="2">Phyl III-seqv23</strain>
    </source>
</reference>
<gene>
    <name evidence="2" type="ORF">RUN1985_v1_290003</name>
</gene>
<evidence type="ECO:0000313" key="2">
    <source>
        <dbReference type="EMBL" id="CUV28853.1"/>
    </source>
</evidence>